<keyword evidence="4" id="KW-1185">Reference proteome</keyword>
<proteinExistence type="predicted"/>
<dbReference type="KEGG" id="psua:FLK61_28580"/>
<dbReference type="InterPro" id="IPR051932">
    <property type="entry name" value="Bact_StressResp_Reg"/>
</dbReference>
<dbReference type="AlphaFoldDB" id="A0A859FCX8"/>
<keyword evidence="1" id="KW-0597">Phosphoprotein</keyword>
<dbReference type="PROSITE" id="PS50801">
    <property type="entry name" value="STAS"/>
    <property type="match status" value="1"/>
</dbReference>
<dbReference type="Pfam" id="PF01740">
    <property type="entry name" value="STAS"/>
    <property type="match status" value="1"/>
</dbReference>
<gene>
    <name evidence="3" type="ORF">FLK61_28580</name>
</gene>
<evidence type="ECO:0000256" key="1">
    <source>
        <dbReference type="ARBA" id="ARBA00022553"/>
    </source>
</evidence>
<dbReference type="Proteomes" id="UP000318138">
    <property type="component" value="Chromosome"/>
</dbReference>
<evidence type="ECO:0000313" key="3">
    <source>
        <dbReference type="EMBL" id="QKS70698.1"/>
    </source>
</evidence>
<dbReference type="PANTHER" id="PTHR33745:SF3">
    <property type="entry name" value="RSBT CO-ANTAGONIST PROTEIN RSBRC"/>
    <property type="match status" value="1"/>
</dbReference>
<dbReference type="SUPFAM" id="SSF52091">
    <property type="entry name" value="SpoIIaa-like"/>
    <property type="match status" value="1"/>
</dbReference>
<dbReference type="InterPro" id="IPR036513">
    <property type="entry name" value="STAS_dom_sf"/>
</dbReference>
<dbReference type="RefSeq" id="WP_176008734.1">
    <property type="nucleotide sequence ID" value="NZ_CP041372.2"/>
</dbReference>
<evidence type="ECO:0000313" key="4">
    <source>
        <dbReference type="Proteomes" id="UP000318138"/>
    </source>
</evidence>
<name>A0A859FCX8_9BACI</name>
<sequence>MVNPLISSIGEALQHSKETIAHDIYQSFRTKHDVQFSKIPQDSFLKKLEAYVEILGSELKEHATEDTNLAAREWGKEFGNHAASLGLSAEKAMLVVPILRRTLYEIIRAEFGREVHDVKDYYEIADAIDPILDRTIYAFTQEYVEENEKSLAQVQAEVMELSVPVVPLTQEVAILPIIGTINSTRSQLLLTQALDRGRELKLSHLIVDLSGVHVMDTYVAQNLFNLHDALKVVGIKAIFSGLRPSLAQTLVHLGISFEHVAVVSNLKQALKMADLSLS</sequence>
<dbReference type="CDD" id="cd07041">
    <property type="entry name" value="STAS_RsbR_RsbS_like"/>
    <property type="match status" value="1"/>
</dbReference>
<feature type="domain" description="STAS" evidence="2">
    <location>
        <begin position="162"/>
        <end position="273"/>
    </location>
</feature>
<dbReference type="PANTHER" id="PTHR33745">
    <property type="entry name" value="RSBT ANTAGONIST PROTEIN RSBS-RELATED"/>
    <property type="match status" value="1"/>
</dbReference>
<organism evidence="3 4">
    <name type="scientific">Paenalkalicoccus suaedae</name>
    <dbReference type="NCBI Taxonomy" id="2592382"/>
    <lineage>
        <taxon>Bacteria</taxon>
        <taxon>Bacillati</taxon>
        <taxon>Bacillota</taxon>
        <taxon>Bacilli</taxon>
        <taxon>Bacillales</taxon>
        <taxon>Bacillaceae</taxon>
        <taxon>Paenalkalicoccus</taxon>
    </lineage>
</organism>
<reference evidence="4" key="1">
    <citation type="submission" date="2019-07" db="EMBL/GenBank/DDBJ databases">
        <title>Bacillus alkalisoli sp. nov. isolated from saline soil.</title>
        <authorList>
            <person name="Sun J.-Q."/>
            <person name="Xu L."/>
        </authorList>
    </citation>
    <scope>NUCLEOTIDE SEQUENCE [LARGE SCALE GENOMIC DNA]</scope>
    <source>
        <strain evidence="4">M4U3P1</strain>
    </source>
</reference>
<dbReference type="InterPro" id="IPR002645">
    <property type="entry name" value="STAS_dom"/>
</dbReference>
<accession>A0A859FCX8</accession>
<evidence type="ECO:0000259" key="2">
    <source>
        <dbReference type="PROSITE" id="PS50801"/>
    </source>
</evidence>
<protein>
    <submittedName>
        <fullName evidence="3">STAS domain-containing protein</fullName>
    </submittedName>
</protein>
<dbReference type="Gene3D" id="3.30.750.24">
    <property type="entry name" value="STAS domain"/>
    <property type="match status" value="1"/>
</dbReference>
<dbReference type="EMBL" id="CP041372">
    <property type="protein sequence ID" value="QKS70698.1"/>
    <property type="molecule type" value="Genomic_DNA"/>
</dbReference>